<evidence type="ECO:0000313" key="2">
    <source>
        <dbReference type="Proteomes" id="UP000483672"/>
    </source>
</evidence>
<dbReference type="AlphaFoldDB" id="A0A7C8QCH3"/>
<dbReference type="Proteomes" id="UP000483672">
    <property type="component" value="Unassembled WGS sequence"/>
</dbReference>
<accession>A0A7C8QCH3</accession>
<dbReference type="EMBL" id="WIPF01000117">
    <property type="protein sequence ID" value="KAF3207193.1"/>
    <property type="molecule type" value="Genomic_DNA"/>
</dbReference>
<sequence>AYVNYESSSLAFTKLNINGYTLTWEVKISTRPQGTLNETIKAPDEKDTPVKVANSVKNKLNNLVALSTTVMMPAGVTFAGLDMDDNGSLYSQVNYSNEGGVEIIKRQ</sequence>
<feature type="non-terminal residue" evidence="1">
    <location>
        <position position="1"/>
    </location>
</feature>
<proteinExistence type="predicted"/>
<gene>
    <name evidence="1" type="ORF">TWF191_001118</name>
</gene>
<evidence type="ECO:0000313" key="1">
    <source>
        <dbReference type="EMBL" id="KAF3207193.1"/>
    </source>
</evidence>
<protein>
    <submittedName>
        <fullName evidence="1">Uncharacterized protein</fullName>
    </submittedName>
</protein>
<reference evidence="1 2" key="1">
    <citation type="submission" date="2019-06" db="EMBL/GenBank/DDBJ databases">
        <authorList>
            <person name="Palmer J.M."/>
        </authorList>
    </citation>
    <scope>NUCLEOTIDE SEQUENCE [LARGE SCALE GENOMIC DNA]</scope>
    <source>
        <strain evidence="1 2">TWF191</strain>
    </source>
</reference>
<comment type="caution">
    <text evidence="1">The sequence shown here is derived from an EMBL/GenBank/DDBJ whole genome shotgun (WGS) entry which is preliminary data.</text>
</comment>
<organism evidence="1 2">
    <name type="scientific">Orbilia oligospora</name>
    <name type="common">Nematode-trapping fungus</name>
    <name type="synonym">Arthrobotrys oligospora</name>
    <dbReference type="NCBI Taxonomy" id="2813651"/>
    <lineage>
        <taxon>Eukaryota</taxon>
        <taxon>Fungi</taxon>
        <taxon>Dikarya</taxon>
        <taxon>Ascomycota</taxon>
        <taxon>Pezizomycotina</taxon>
        <taxon>Orbiliomycetes</taxon>
        <taxon>Orbiliales</taxon>
        <taxon>Orbiliaceae</taxon>
        <taxon>Orbilia</taxon>
    </lineage>
</organism>
<name>A0A7C8QCH3_ORBOL</name>